<dbReference type="AlphaFoldDB" id="K9WFS4"/>
<protein>
    <recommendedName>
        <fullName evidence="3">Plastid lipid-associated protein/fibrillin conserved domain-containing protein</fullName>
    </recommendedName>
</protein>
<dbReference type="KEGG" id="mic:Mic7113_2857"/>
<sequence length="193" mass="21709">MDSALDQAIEFLTTPSAIAPTPEAVVEALLMAEKAAKQSKRRYAYPQLLGTWRLGFITGTKKSRQRAGIMLGAGRFLPKWVKIHLSYSPSDSNQERGRVQNCVELGLLQFILTGPTQFWSKTNILAFDFTRMNVSLSGLKVYEGYIRGGKERETRFYEQSVKEQAFFTYFLVQNQSIAARGRGGGLALWTRIS</sequence>
<organism evidence="1 2">
    <name type="scientific">Allocoleopsis franciscana PCC 7113</name>
    <dbReference type="NCBI Taxonomy" id="1173027"/>
    <lineage>
        <taxon>Bacteria</taxon>
        <taxon>Bacillati</taxon>
        <taxon>Cyanobacteriota</taxon>
        <taxon>Cyanophyceae</taxon>
        <taxon>Coleofasciculales</taxon>
        <taxon>Coleofasciculaceae</taxon>
        <taxon>Allocoleopsis</taxon>
        <taxon>Allocoleopsis franciscana</taxon>
    </lineage>
</organism>
<dbReference type="RefSeq" id="WP_015182785.1">
    <property type="nucleotide sequence ID" value="NC_019738.1"/>
</dbReference>
<name>K9WFS4_9CYAN</name>
<evidence type="ECO:0000313" key="1">
    <source>
        <dbReference type="EMBL" id="AFZ18636.1"/>
    </source>
</evidence>
<proteinExistence type="predicted"/>
<evidence type="ECO:0000313" key="2">
    <source>
        <dbReference type="Proteomes" id="UP000010471"/>
    </source>
</evidence>
<dbReference type="STRING" id="1173027.Mic7113_2857"/>
<dbReference type="PATRIC" id="fig|1173027.3.peg.3141"/>
<dbReference type="PANTHER" id="PTHR35690">
    <property type="entry name" value="OS01G0363500 PROTEIN"/>
    <property type="match status" value="1"/>
</dbReference>
<reference evidence="1 2" key="1">
    <citation type="submission" date="2012-06" db="EMBL/GenBank/DDBJ databases">
        <title>Finished chromosome of genome of Microcoleus sp. PCC 7113.</title>
        <authorList>
            <consortium name="US DOE Joint Genome Institute"/>
            <person name="Gugger M."/>
            <person name="Coursin T."/>
            <person name="Rippka R."/>
            <person name="Tandeau De Marsac N."/>
            <person name="Huntemann M."/>
            <person name="Wei C.-L."/>
            <person name="Han J."/>
            <person name="Detter J.C."/>
            <person name="Han C."/>
            <person name="Tapia R."/>
            <person name="Chen A."/>
            <person name="Kyrpides N."/>
            <person name="Mavromatis K."/>
            <person name="Markowitz V."/>
            <person name="Szeto E."/>
            <person name="Ivanova N."/>
            <person name="Pagani I."/>
            <person name="Pati A."/>
            <person name="Goodwin L."/>
            <person name="Nordberg H.P."/>
            <person name="Cantor M.N."/>
            <person name="Hua S.X."/>
            <person name="Woyke T."/>
            <person name="Kerfeld C.A."/>
        </authorList>
    </citation>
    <scope>NUCLEOTIDE SEQUENCE [LARGE SCALE GENOMIC DNA]</scope>
    <source>
        <strain evidence="1 2">PCC 7113</strain>
    </source>
</reference>
<dbReference type="eggNOG" id="ENOG5030QVM">
    <property type="taxonomic scope" value="Bacteria"/>
</dbReference>
<evidence type="ECO:0008006" key="3">
    <source>
        <dbReference type="Google" id="ProtNLM"/>
    </source>
</evidence>
<dbReference type="OrthoDB" id="463191at2"/>
<accession>K9WFS4</accession>
<dbReference type="EMBL" id="CP003630">
    <property type="protein sequence ID" value="AFZ18636.1"/>
    <property type="molecule type" value="Genomic_DNA"/>
</dbReference>
<dbReference type="PANTHER" id="PTHR35690:SF1">
    <property type="entry name" value="OS01G0363500 PROTEIN"/>
    <property type="match status" value="1"/>
</dbReference>
<dbReference type="Proteomes" id="UP000010471">
    <property type="component" value="Chromosome"/>
</dbReference>
<dbReference type="HOGENOM" id="CLU_1420172_0_0_3"/>
<keyword evidence="2" id="KW-1185">Reference proteome</keyword>
<gene>
    <name evidence="1" type="ORF">Mic7113_2857</name>
</gene>